<proteinExistence type="predicted"/>
<dbReference type="EMBL" id="VVIM01000009">
    <property type="protein sequence ID" value="KAB0793110.1"/>
    <property type="molecule type" value="Genomic_DNA"/>
</dbReference>
<keyword evidence="3" id="KW-1185">Reference proteome</keyword>
<protein>
    <submittedName>
        <fullName evidence="2">Uncharacterized protein</fullName>
    </submittedName>
</protein>
<feature type="region of interest" description="Disordered" evidence="1">
    <location>
        <begin position="1"/>
        <end position="32"/>
    </location>
</feature>
<dbReference type="AlphaFoldDB" id="A0A5N4A704"/>
<evidence type="ECO:0000256" key="1">
    <source>
        <dbReference type="SAM" id="MobiDB-lite"/>
    </source>
</evidence>
<reference evidence="2 3" key="1">
    <citation type="journal article" date="2018" name="Elife">
        <title>Firefly genomes illuminate parallel origins of bioluminescence in beetles.</title>
        <authorList>
            <person name="Fallon T.R."/>
            <person name="Lower S.E."/>
            <person name="Chang C.H."/>
            <person name="Bessho-Uehara M."/>
            <person name="Martin G.J."/>
            <person name="Bewick A.J."/>
            <person name="Behringer M."/>
            <person name="Debat H.J."/>
            <person name="Wong I."/>
            <person name="Day J.C."/>
            <person name="Suvorov A."/>
            <person name="Silva C.J."/>
            <person name="Stanger-Hall K.F."/>
            <person name="Hall D.W."/>
            <person name="Schmitz R.J."/>
            <person name="Nelson D.R."/>
            <person name="Lewis S.M."/>
            <person name="Shigenobu S."/>
            <person name="Bybee S.M."/>
            <person name="Larracuente A.M."/>
            <person name="Oba Y."/>
            <person name="Weng J.K."/>
        </authorList>
    </citation>
    <scope>NUCLEOTIDE SEQUENCE [LARGE SCALE GENOMIC DNA]</scope>
    <source>
        <strain evidence="2">1611_PpyrPB1</strain>
        <tissue evidence="2">Whole body</tissue>
    </source>
</reference>
<feature type="region of interest" description="Disordered" evidence="1">
    <location>
        <begin position="140"/>
        <end position="161"/>
    </location>
</feature>
<organism evidence="2 3">
    <name type="scientific">Photinus pyralis</name>
    <name type="common">Common eastern firefly</name>
    <name type="synonym">Lampyris pyralis</name>
    <dbReference type="NCBI Taxonomy" id="7054"/>
    <lineage>
        <taxon>Eukaryota</taxon>
        <taxon>Metazoa</taxon>
        <taxon>Ecdysozoa</taxon>
        <taxon>Arthropoda</taxon>
        <taxon>Hexapoda</taxon>
        <taxon>Insecta</taxon>
        <taxon>Pterygota</taxon>
        <taxon>Neoptera</taxon>
        <taxon>Endopterygota</taxon>
        <taxon>Coleoptera</taxon>
        <taxon>Polyphaga</taxon>
        <taxon>Elateriformia</taxon>
        <taxon>Elateroidea</taxon>
        <taxon>Lampyridae</taxon>
        <taxon>Lampyrinae</taxon>
        <taxon>Photinus</taxon>
    </lineage>
</organism>
<gene>
    <name evidence="2" type="ORF">PPYR_12730</name>
</gene>
<sequence>MTRKSSLFAVTSNMPKKNTTQTKAPSKTQTRWADNDDMENDLYSISCFGQQVKDPPAPSIHVRKPVVKSVYDLDDFDSEQMPVKAFGRGRMMQNIKGSDFLKRTSEISQEIRLTQSGYGYCNDQIEHALNCDTIQSSVRSSPQLSETASRSSTPNNVATSRPLMPLCDIVRSGVRARKVDVHTPTEKNPINLSSLKEFPKL</sequence>
<comment type="caution">
    <text evidence="2">The sequence shown here is derived from an EMBL/GenBank/DDBJ whole genome shotgun (WGS) entry which is preliminary data.</text>
</comment>
<accession>A0A5N4A704</accession>
<evidence type="ECO:0000313" key="2">
    <source>
        <dbReference type="EMBL" id="KAB0793110.1"/>
    </source>
</evidence>
<feature type="compositionally biased region" description="Polar residues" evidence="1">
    <location>
        <begin position="140"/>
        <end position="159"/>
    </location>
</feature>
<name>A0A5N4A704_PHOPY</name>
<dbReference type="InParanoid" id="A0A5N4A704"/>
<dbReference type="Proteomes" id="UP000327044">
    <property type="component" value="Unassembled WGS sequence"/>
</dbReference>
<evidence type="ECO:0000313" key="3">
    <source>
        <dbReference type="Proteomes" id="UP000327044"/>
    </source>
</evidence>